<feature type="region of interest" description="Disordered" evidence="2">
    <location>
        <begin position="779"/>
        <end position="823"/>
    </location>
</feature>
<feature type="compositionally biased region" description="Polar residues" evidence="2">
    <location>
        <begin position="1772"/>
        <end position="1782"/>
    </location>
</feature>
<dbReference type="InterPro" id="IPR000331">
    <property type="entry name" value="Rap/Ran_GAP_dom"/>
</dbReference>
<dbReference type="KEGG" id="tet:TTHERM_00194460"/>
<keyword evidence="5" id="KW-1185">Reference proteome</keyword>
<dbReference type="EMBL" id="GG662673">
    <property type="protein sequence ID" value="EAR96954.2"/>
    <property type="molecule type" value="Genomic_DNA"/>
</dbReference>
<feature type="region of interest" description="Disordered" evidence="2">
    <location>
        <begin position="707"/>
        <end position="728"/>
    </location>
</feature>
<dbReference type="InParanoid" id="Q23K89"/>
<dbReference type="SUPFAM" id="SSF111347">
    <property type="entry name" value="Rap/Ran-GAP"/>
    <property type="match status" value="1"/>
</dbReference>
<dbReference type="OrthoDB" id="19311at2759"/>
<feature type="compositionally biased region" description="Basic and acidic residues" evidence="2">
    <location>
        <begin position="46"/>
        <end position="57"/>
    </location>
</feature>
<evidence type="ECO:0000256" key="1">
    <source>
        <dbReference type="ARBA" id="ARBA00022468"/>
    </source>
</evidence>
<evidence type="ECO:0000313" key="4">
    <source>
        <dbReference type="EMBL" id="EAR96954.2"/>
    </source>
</evidence>
<dbReference type="eggNOG" id="KOG3686">
    <property type="taxonomic scope" value="Eukaryota"/>
</dbReference>
<dbReference type="PANTHER" id="PTHR10063:SF11">
    <property type="entry name" value="RHO GTPASE-ACTIVATING PROTEIN CG5521-RELATED"/>
    <property type="match status" value="1"/>
</dbReference>
<organism evidence="4 5">
    <name type="scientific">Tetrahymena thermophila (strain SB210)</name>
    <dbReference type="NCBI Taxonomy" id="312017"/>
    <lineage>
        <taxon>Eukaryota</taxon>
        <taxon>Sar</taxon>
        <taxon>Alveolata</taxon>
        <taxon>Ciliophora</taxon>
        <taxon>Intramacronucleata</taxon>
        <taxon>Oligohymenophorea</taxon>
        <taxon>Hymenostomatida</taxon>
        <taxon>Tetrahymenina</taxon>
        <taxon>Tetrahymenidae</taxon>
        <taxon>Tetrahymena</taxon>
    </lineage>
</organism>
<feature type="compositionally biased region" description="Low complexity" evidence="2">
    <location>
        <begin position="708"/>
        <end position="724"/>
    </location>
</feature>
<dbReference type="Gene3D" id="3.40.50.11210">
    <property type="entry name" value="Rap/Ran-GAP"/>
    <property type="match status" value="1"/>
</dbReference>
<dbReference type="PROSITE" id="PS50085">
    <property type="entry name" value="RAPGAP"/>
    <property type="match status" value="1"/>
</dbReference>
<dbReference type="GO" id="GO:0005096">
    <property type="term" value="F:GTPase activator activity"/>
    <property type="evidence" value="ECO:0007669"/>
    <property type="project" value="UniProtKB-KW"/>
</dbReference>
<evidence type="ECO:0000256" key="2">
    <source>
        <dbReference type="SAM" id="MobiDB-lite"/>
    </source>
</evidence>
<dbReference type="FunFam" id="3.40.50.11210:FF:000001">
    <property type="entry name" value="Ral GTPase-activating protein subunit alpha-1 isoform 1"/>
    <property type="match status" value="1"/>
</dbReference>
<dbReference type="GO" id="GO:0051056">
    <property type="term" value="P:regulation of small GTPase mediated signal transduction"/>
    <property type="evidence" value="ECO:0007669"/>
    <property type="project" value="InterPro"/>
</dbReference>
<feature type="compositionally biased region" description="Polar residues" evidence="2">
    <location>
        <begin position="779"/>
        <end position="800"/>
    </location>
</feature>
<dbReference type="GO" id="GO:0005634">
    <property type="term" value="C:nucleus"/>
    <property type="evidence" value="ECO:0007669"/>
    <property type="project" value="InterPro"/>
</dbReference>
<dbReference type="Proteomes" id="UP000009168">
    <property type="component" value="Unassembled WGS sequence"/>
</dbReference>
<evidence type="ECO:0000313" key="5">
    <source>
        <dbReference type="Proteomes" id="UP000009168"/>
    </source>
</evidence>
<dbReference type="HOGENOM" id="CLU_233315_0_0_1"/>
<feature type="region of interest" description="Disordered" evidence="2">
    <location>
        <begin position="46"/>
        <end position="82"/>
    </location>
</feature>
<dbReference type="Pfam" id="PF02145">
    <property type="entry name" value="Rap_GAP"/>
    <property type="match status" value="1"/>
</dbReference>
<feature type="region of interest" description="Disordered" evidence="2">
    <location>
        <begin position="918"/>
        <end position="944"/>
    </location>
</feature>
<feature type="compositionally biased region" description="Basic and acidic residues" evidence="2">
    <location>
        <begin position="934"/>
        <end position="944"/>
    </location>
</feature>
<reference evidence="5" key="1">
    <citation type="journal article" date="2006" name="PLoS Biol.">
        <title>Macronuclear genome sequence of the ciliate Tetrahymena thermophila, a model eukaryote.</title>
        <authorList>
            <person name="Eisen J.A."/>
            <person name="Coyne R.S."/>
            <person name="Wu M."/>
            <person name="Wu D."/>
            <person name="Thiagarajan M."/>
            <person name="Wortman J.R."/>
            <person name="Badger J.H."/>
            <person name="Ren Q."/>
            <person name="Amedeo P."/>
            <person name="Jones K.M."/>
            <person name="Tallon L.J."/>
            <person name="Delcher A.L."/>
            <person name="Salzberg S.L."/>
            <person name="Silva J.C."/>
            <person name="Haas B.J."/>
            <person name="Majoros W.H."/>
            <person name="Farzad M."/>
            <person name="Carlton J.M."/>
            <person name="Smith R.K. Jr."/>
            <person name="Garg J."/>
            <person name="Pearlman R.E."/>
            <person name="Karrer K.M."/>
            <person name="Sun L."/>
            <person name="Manning G."/>
            <person name="Elde N.C."/>
            <person name="Turkewitz A.P."/>
            <person name="Asai D.J."/>
            <person name="Wilkes D.E."/>
            <person name="Wang Y."/>
            <person name="Cai H."/>
            <person name="Collins K."/>
            <person name="Stewart B.A."/>
            <person name="Lee S.R."/>
            <person name="Wilamowska K."/>
            <person name="Weinberg Z."/>
            <person name="Ruzzo W.L."/>
            <person name="Wloga D."/>
            <person name="Gaertig J."/>
            <person name="Frankel J."/>
            <person name="Tsao C.-C."/>
            <person name="Gorovsky M.A."/>
            <person name="Keeling P.J."/>
            <person name="Waller R.F."/>
            <person name="Patron N.J."/>
            <person name="Cherry J.M."/>
            <person name="Stover N.A."/>
            <person name="Krieger C.J."/>
            <person name="del Toro C."/>
            <person name="Ryder H.F."/>
            <person name="Williamson S.C."/>
            <person name="Barbeau R.A."/>
            <person name="Hamilton E.P."/>
            <person name="Orias E."/>
        </authorList>
    </citation>
    <scope>NUCLEOTIDE SEQUENCE [LARGE SCALE GENOMIC DNA]</scope>
    <source>
        <strain evidence="5">SB210</strain>
    </source>
</reference>
<dbReference type="InterPro" id="IPR027107">
    <property type="entry name" value="Tuberin/Ral-act_asu"/>
</dbReference>
<feature type="region of interest" description="Disordered" evidence="2">
    <location>
        <begin position="1753"/>
        <end position="1782"/>
    </location>
</feature>
<dbReference type="PANTHER" id="PTHR10063">
    <property type="entry name" value="TUBERIN"/>
    <property type="match status" value="1"/>
</dbReference>
<protein>
    <submittedName>
        <fullName evidence="4">Rap/ran-GAP protein</fullName>
    </submittedName>
</protein>
<proteinExistence type="predicted"/>
<dbReference type="GeneID" id="7823171"/>
<evidence type="ECO:0000259" key="3">
    <source>
        <dbReference type="PROSITE" id="PS50085"/>
    </source>
</evidence>
<dbReference type="GO" id="GO:0005737">
    <property type="term" value="C:cytoplasm"/>
    <property type="evidence" value="ECO:0007669"/>
    <property type="project" value="TreeGrafter"/>
</dbReference>
<dbReference type="STRING" id="312017.Q23K89"/>
<keyword evidence="1" id="KW-0343">GTPase activation</keyword>
<feature type="compositionally biased region" description="Acidic residues" evidence="2">
    <location>
        <begin position="1757"/>
        <end position="1768"/>
    </location>
</feature>
<accession>Q23K89</accession>
<gene>
    <name evidence="4" type="ORF">TTHERM_00194460</name>
</gene>
<feature type="compositionally biased region" description="Low complexity" evidence="2">
    <location>
        <begin position="60"/>
        <end position="82"/>
    </location>
</feature>
<dbReference type="RefSeq" id="XP_001017199.2">
    <property type="nucleotide sequence ID" value="XM_001017199.2"/>
</dbReference>
<name>Q23K89_TETTS</name>
<dbReference type="InterPro" id="IPR035974">
    <property type="entry name" value="Rap/Ran-GAP_sf"/>
</dbReference>
<feature type="domain" description="Rap-GAP" evidence="3">
    <location>
        <begin position="1833"/>
        <end position="2051"/>
    </location>
</feature>
<sequence>MSNTDDQETAIIKAFNASIEFILDKDKKTKHRFQQLVDVYKQIRDEGEQQNTSKDEQADSQNQQNQHSSNQPVNQSQLNQSANNSSGVLNINGISMMKLQHRIIKNIKLNHIWHQSLNQNYRVVYELIQDHLNKINPGFFQKLINQNNQCRDILQTLKLLYFFFDSLENVNIQELLKGVFRLQIIQTIYCCLDYQNKEEARILGFILLFKIISSYDFNQLFRLQELSVLTLFNYIIDFQSFSKPYSQNSIKDVCVFNSPSNGMPVWTNYIKDVSHEKSEKQYLDEIWKYMQLDVKNVRKWLLIFSQTWFQLCFDKSYLKWSEEYFKRQDTVTKQYQMIYGLSTDQILLDQNTKINLTSSFLKQINFFFVILSTNKKEKQKERRSTAVIADLRHKLLSEKEYMHYIDLLHSYFDKEEYYKIANDIISTFSDQMANFGDLFPVYYENDNIVLISSILMKIEESIIHEMTIRQNHQKKKQNFKKENYQESHLQSHTKITPKRAEIYINCLQKLNHDQIRSTPYFKTFCTKVIKIGEDLLNEWMQNKDQDQEQNSKVLIDLFFLLMSYQERIFLAQLEKSFRKEDSHKLLEENKLNSEDIILLREKMHQMSIELLNRYNVLKNLSDYVKNIAFKFIDTLYSQENLDIFQGEVVYLGNVLKKENQPYQLENTLQMILDVIKIRQKLQKEQRQSESVNNQINLHTMVVKERNLSQSQKSSASIESENNSNPLQKINYSNIEPQYKEKQDQKILQGVLKNYLNMGKLLNMEDVILLDEYIGNYSETNTENKQEGTNPRNNNQQNLSFNRKRDNSNQQNLPKSDFSEVEQSEQNSNSSFVFVNASNENSETLFAQKKNIQFSEQINNVLQQEGNNSDSNEGSDFFRLGSQFLTKQEIDRNISRFIHSKKSEAEESNDILEGALSCSKEESLNSSPKKNKSQNSKEKGQTSKINDLKNRRSSLYLKDEQQNKLEYLVIQFNNLMYKIDIICNNSNFVDLQNQNLSCKYTQQIIYCFLTPHQSQKHSNFLNTSQSQASSSFNIQNKQKQSQIIRYPPSINTLFFIFYSYLNIQSKLETYQILQDLGNKQSKIQKFATITNTAFIMKSFFQIYNKAHSQQNETLGEIVNQWEQLFNYCLNEDTDPIFSVAAIVVNKDIFSTYPELMKHHSLIHKFLEKSKQILGYLIDPVSAPEDFSYMLAIFLAGQDFNTACHSSSFIISSLSSIFPSSSNQHSQILLQNYLLESTTIWNHSAINDEFSKQSRSIVIRSIIILLKNLYQIQEIKKTSFPLINYFITTLVNHFISLFQPNINIETLFTIDVIFHLQSLFFTVLLDQLQNQEIKLLIWDFILKNINSQYNSCKQIQYHSIQFINSFALADQMSLIQKTTINRIMRTITQILQEKVQKDVLVSRQLLHCLQNWIFNFRYFEINCRKHFKDAKRFLENLIKALHNISQISDLQYDVQFFLSQLMKNYLDQRQDDMFSFQLEDLVEPQSDLLSLKSRESVYHTISCHESMKQQQKIIFEISKIEKDVLKQKTHQATSFDCSAQSQLNNSSVLKKSQQNQGVVSQIKKYIKKNSNHQFQDISEYIPEFIENKYLSFCLDSEKLVSFLLDSKSQIYAIIRDLNGKFIWKVREKLVESPLQKALRSNDKLDDNQINLNQQQNHFTQQINLNNHNELAQKQSKSEIKDKKPQPNNQNLTQYLQETHKSEGSLIHMIKNPPINCEEKRKVSKEIPKQTKNDQLSKIIEQIIYFIHEQIVQTENESQFGDDDDQEQEEENMPRSPQKNGNFNKQFTLANKHDPVYQETVTRSLKSFIQEVPFMIKDNNKCNFIDHQQDSYLNIISQIDQYSTSDKVKIGVLFMGKDQDNEQQILQAQCGSQRYERFLENLGEKVKLSEHQGFLGGLSPDRDGEYTIYNHFYNCEVVYHVVTMMPIKNKEDKQFVSKKRHIGNDFVNIIWCENIRKYQQYIIPSQLTTAYIVIHPLTNNYYRINLIRKDKLGDFFFPWIDKSVIHEQFLDTLVKIVSLQASYCVQQYQARYHQNLPQNILRPYKSRQSLIFQIQEQLSIPQKSNIPISELFSINQPQPYIGNTNQNQNQKNTNSIIQNQSQIKVSSNTNISNNIANRLKI</sequence>